<dbReference type="Gene3D" id="3.60.10.10">
    <property type="entry name" value="Endonuclease/exonuclease/phosphatase"/>
    <property type="match status" value="1"/>
</dbReference>
<dbReference type="SUPFAM" id="SSF53335">
    <property type="entry name" value="S-adenosyl-L-methionine-dependent methyltransferases"/>
    <property type="match status" value="1"/>
</dbReference>
<dbReference type="EMBL" id="LSRX01000477">
    <property type="protein sequence ID" value="OLP96159.1"/>
    <property type="molecule type" value="Genomic_DNA"/>
</dbReference>
<evidence type="ECO:0000259" key="2">
    <source>
        <dbReference type="Pfam" id="PF00078"/>
    </source>
</evidence>
<name>A0A1Q9DLY5_SYMMI</name>
<dbReference type="Gene3D" id="3.30.420.10">
    <property type="entry name" value="Ribonuclease H-like superfamily/Ribonuclease H"/>
    <property type="match status" value="1"/>
</dbReference>
<dbReference type="GO" id="GO:0003676">
    <property type="term" value="F:nucleic acid binding"/>
    <property type="evidence" value="ECO:0007669"/>
    <property type="project" value="InterPro"/>
</dbReference>
<accession>A0A1Q9DLY5</accession>
<dbReference type="Pfam" id="PF00078">
    <property type="entry name" value="RVT_1"/>
    <property type="match status" value="1"/>
</dbReference>
<dbReference type="SUPFAM" id="SSF56219">
    <property type="entry name" value="DNase I-like"/>
    <property type="match status" value="1"/>
</dbReference>
<dbReference type="OrthoDB" id="412663at2759"/>
<dbReference type="InterPro" id="IPR029063">
    <property type="entry name" value="SAM-dependent_MTases_sf"/>
</dbReference>
<feature type="region of interest" description="Disordered" evidence="1">
    <location>
        <begin position="1121"/>
        <end position="1186"/>
    </location>
</feature>
<dbReference type="Proteomes" id="UP000186817">
    <property type="component" value="Unassembled WGS sequence"/>
</dbReference>
<gene>
    <name evidence="3" type="ORF">AK812_SmicGene21641</name>
</gene>
<dbReference type="InterPro" id="IPR036691">
    <property type="entry name" value="Endo/exonu/phosph_ase_sf"/>
</dbReference>
<evidence type="ECO:0000256" key="1">
    <source>
        <dbReference type="SAM" id="MobiDB-lite"/>
    </source>
</evidence>
<evidence type="ECO:0000313" key="4">
    <source>
        <dbReference type="Proteomes" id="UP000186817"/>
    </source>
</evidence>
<comment type="caution">
    <text evidence="3">The sequence shown here is derived from an EMBL/GenBank/DDBJ whole genome shotgun (WGS) entry which is preliminary data.</text>
</comment>
<dbReference type="InterPro" id="IPR001525">
    <property type="entry name" value="C5_MeTfrase"/>
</dbReference>
<dbReference type="Pfam" id="PF00145">
    <property type="entry name" value="DNA_methylase"/>
    <property type="match status" value="1"/>
</dbReference>
<feature type="compositionally biased region" description="Polar residues" evidence="1">
    <location>
        <begin position="1122"/>
        <end position="1136"/>
    </location>
</feature>
<dbReference type="SUPFAM" id="SSF56672">
    <property type="entry name" value="DNA/RNA polymerases"/>
    <property type="match status" value="1"/>
</dbReference>
<dbReference type="InterPro" id="IPR000477">
    <property type="entry name" value="RT_dom"/>
</dbReference>
<keyword evidence="4" id="KW-1185">Reference proteome</keyword>
<reference evidence="3 4" key="1">
    <citation type="submission" date="2016-02" db="EMBL/GenBank/DDBJ databases">
        <title>Genome analysis of coral dinoflagellate symbionts highlights evolutionary adaptations to a symbiotic lifestyle.</title>
        <authorList>
            <person name="Aranda M."/>
            <person name="Li Y."/>
            <person name="Liew Y.J."/>
            <person name="Baumgarten S."/>
            <person name="Simakov O."/>
            <person name="Wilson M."/>
            <person name="Piel J."/>
            <person name="Ashoor H."/>
            <person name="Bougouffa S."/>
            <person name="Bajic V.B."/>
            <person name="Ryu T."/>
            <person name="Ravasi T."/>
            <person name="Bayer T."/>
            <person name="Micklem G."/>
            <person name="Kim H."/>
            <person name="Bhak J."/>
            <person name="Lajeunesse T.C."/>
            <person name="Voolstra C.R."/>
        </authorList>
    </citation>
    <scope>NUCLEOTIDE SEQUENCE [LARGE SCALE GENOMIC DNA]</scope>
    <source>
        <strain evidence="3 4">CCMP2467</strain>
    </source>
</reference>
<proteinExistence type="predicted"/>
<dbReference type="InterPro" id="IPR043502">
    <property type="entry name" value="DNA/RNA_pol_sf"/>
</dbReference>
<evidence type="ECO:0000313" key="3">
    <source>
        <dbReference type="EMBL" id="OLP96159.1"/>
    </source>
</evidence>
<dbReference type="Gene3D" id="3.40.50.150">
    <property type="entry name" value="Vaccinia Virus protein VP39"/>
    <property type="match status" value="1"/>
</dbReference>
<protein>
    <recommendedName>
        <fullName evidence="2">Reverse transcriptase domain-containing protein</fullName>
    </recommendedName>
</protein>
<organism evidence="3 4">
    <name type="scientific">Symbiodinium microadriaticum</name>
    <name type="common">Dinoflagellate</name>
    <name type="synonym">Zooxanthella microadriatica</name>
    <dbReference type="NCBI Taxonomy" id="2951"/>
    <lineage>
        <taxon>Eukaryota</taxon>
        <taxon>Sar</taxon>
        <taxon>Alveolata</taxon>
        <taxon>Dinophyceae</taxon>
        <taxon>Suessiales</taxon>
        <taxon>Symbiodiniaceae</taxon>
        <taxon>Symbiodinium</taxon>
    </lineage>
</organism>
<feature type="compositionally biased region" description="Polar residues" evidence="1">
    <location>
        <begin position="1158"/>
        <end position="1179"/>
    </location>
</feature>
<dbReference type="GO" id="GO:0008168">
    <property type="term" value="F:methyltransferase activity"/>
    <property type="evidence" value="ECO:0007669"/>
    <property type="project" value="InterPro"/>
</dbReference>
<sequence>MFSIRPVHIVTLSPPCQPWSAAGTGSGLDAADGLLLLRAIDILGAFQTPVVALEQVSGFLHHAHFPQIMQAWRQAGYQVQWQASLDLLDVLPSSRVRLIMVFRHCTCHGPPALAGINWTVAQRQNLAMAKVIFDLPAELIKPLLLTEEQKLVYFDPWYLPPSRTGSQHPQRVENFRVRTEAGVAGCFLAQYQFQHELPEGQLASKGLLGFLLRHKGCLRFFAGAEVAAVHGAVRPVWLGDDRRAQMRMLGNAIAVPHAAAGLAVACRALGRPNVPEPPAAVAKCLEARIRNDNALFLPCGRGWVLCRKDQAAEVITSGVIPQLPPQQPSAPPDFATVSLLQGRQTMTIRVPAGAPALRVFRHLGVAQYASMLPTHVFDCLEDVSLHVPSLPALHNQGFPAEAASQDGLCTVLAPTAMFVVDMASPRLWPQLLNVFDSLTSDCEELCCWSPSGCRIRDAEDFGPCVVATTQASEAPDLPMHLLAGVLPRMCEPQSEGEVRLECPASAAVDAWLGFPFHLAQAFGWQSSVFNFPPQDGVPMYIGLQPSQLGHLPHQQLPRQIRLWYLVALLDRQSSAAASPPVNVEVQVDSHRVWWGTLPDSLVVEEVENWWEAVSLACKLPPGARVFSGPHPIPSGDTIADVRQQPKACVVRRSGHLLLTIHPNCVGGGVKDENQHWAQTRAASLCLSQGLDLTATTNFVDAIAQKGSVPKLMQCLQALAEDTRWQQLCAYARELQIPVPATTNLVARAEGRARRAFQKKRANAATVPKAAEVTVDPGFFLNADDTAAPILEHIRPGATGLLLVDPDQAVDALNTLKGVQPDELGLLVLGHVCPDSSTCTRRVSFPATSRRCGSKLLLAGCLHNIGGKAIRPNQKSDITVELPATTCCVFTAFADEFAAEAWAQLVLAPVKHMLAAFQDCPAVKAVLTPWGRQFRLKDRPSSPSLADQVSFQARLPKEECEALLTASGHNSIYVTPKQLDGNLVAGYAVIWIGPQRADAVKAALQIQDQRGLVRAKGRYGLRVAESRFAAVFGQLRPGQTAPSRIAVSHLYRVGPVPQSADAQALATWASKFGWTVKVLKALGPSHWLLGSSEEPPLEWPLFNGQTILVNKVQQRTAAAPVIQSGSFQTTGPAPDSTSSKEAKSGEDPWLVSDPWSAARSLSSVGNRSLQTRSPSAQSAATGRAVTGPIEQRFQQQDARMQALEEGMQALKLQQEQGHQQLVQQQTADRQAAAQATATLTEQLSSVGTELTRQLQASATALQNAQQHQQTQMQTSLDELKAARAEATSLRGCASGVAVLSRFPARLAYHPLPGAVQASSRLLESYVRVGHNEFRVIAVYGYPANYHDAPSRNSQLLAEALGRVVASPIPALLGGDFNIALSGLEIFADFEHLGYVEAFQYWQRQTGQELPPTCKAATRNDTLLIPGPLQAYLKHLCVDTASCAFDAHAPLLATFEFPGTVPCHRGWRMPRTWCSHLPDQPGLETFYQQQRSQVTAALHQCHTVDELEQAFATWAHSIEEAVDSAIQAKHREDPANHPVASLPKACRGRCQYREVRPRPLPRSAPHGRHGDYQAPEEAITVVSRAKVRQVRRIATFAQGLKKHYRLVAQGVSHLHGQLLKEWAAIQRAYGYPPGFSEWLLQTQHFQHFWEDLPPEDWLLDVLQFVRFDADATIRQEAKRRMKVAKFTVHLDRTTGHSRLGFRGLRPHPRPPFLHVPVQESQQACLVRACANDVGLYRVPAPEFIKSSRAVQLNEQPAVLQGHVESEIDGCLLRLQVASPPLPAEAVLQQSSCASTARELHRVFIEFWSPIWHRDKGPARCQESWWETFLDSLPPAPPEAADLELDVLDTDLWLQQQRCLKNGKATGYCGFSPEELKDLPPSAVQDLAALFAKSASLGFPRHLARATVHVLAKVESPQTIGQGRPITVYATIYRFWASVMAKTILRQWATWLPDSVRGCVPGRGVREVSLVIQCMVEEALLTGAPLGGFSIDIEKCFNQLPRLPLRCLLRHLGVPESVLQTWFSFLDQNCRHVLFHNDLSPPVMSTTGVPEGDPLSVVAQIAVCWALVARPLPPQAWPWTFVDNLSWLARSQEALQYLLQDAVQFCASLKLPIDWQKSFCWATTKPLRNFWDTQPIPGRPLQQRLTLVADAKDLGVAYRFHRRGGLGKAQNRITEGLARLKKLQRQHRPLMNAAHLVQTGVWPAALYGLEGHCPSQQQLDQLRTGAARALLGDRHSMSPHLALGCLTDRLDDPGVFLLVQSLNALCRLLRLLPDYGHLWLQLARDYTSRAKRAIGPATALVHQLQLQDWILCPNGVLKGPGHWRINLYVDRPKHVRTACRAAWAYGLATRVQHRNGLQNVGCPNPGICRKVLCRFKHGEQKQLANHIVGGFLSRAARAQYDPLVEPVCEFCGLVDTKHHRVYDCPALAQTRRPFEPLLAWVRAECPHWAHSPFPIEHESADFLRLLWMSRKLLEPPDVAPLLSKQKSACLQLFTDGSCVHPACPTARHAAWSVVLHNTNIDCDCLRALIPHGVALRAAFPVIAQGFLPGEQTIFRAETAALVQAWLGGKAVSCIEAPIGDLLQLLPAHRPTNLRLSKVRAHQDFQDLPDSDLLTAAGNWAADEAAKAAEKSDLSCVPDYTDAVARWSQLQEDRFFMFCQYLLELTKVVVALRKQHAAHGQGPGCEIHDGAACDGSWTALQPTVPTWCVDLPFGLGTPHARQQTQWPEWFLLSLLDWGRLLQWPEEAHKPACHQFSGITFLELLVNYVVCTKRLPPVRSTWQEKSCYVDPLQAEGILQPVIVRESLVNFLAGIACLDKRLGVKVWPSARHHRLHSLDAFGDVNGRKGLLDRPGLPELATTGRVLGDLLRNGCGETLRCFSLKQ</sequence>
<dbReference type="InterPro" id="IPR036397">
    <property type="entry name" value="RNaseH_sf"/>
</dbReference>
<feature type="domain" description="Reverse transcriptase" evidence="2">
    <location>
        <begin position="1918"/>
        <end position="2118"/>
    </location>
</feature>